<name>A0AAV4DXX1_9GAST</name>
<accession>A0AAV4DXX1</accession>
<dbReference type="EMBL" id="BLXT01008461">
    <property type="protein sequence ID" value="GFO49182.1"/>
    <property type="molecule type" value="Genomic_DNA"/>
</dbReference>
<dbReference type="AlphaFoldDB" id="A0AAV4DXX1"/>
<reference evidence="2 3" key="1">
    <citation type="journal article" date="2021" name="Elife">
        <title>Chloroplast acquisition without the gene transfer in kleptoplastic sea slugs, Plakobranchus ocellatus.</title>
        <authorList>
            <person name="Maeda T."/>
            <person name="Takahashi S."/>
            <person name="Yoshida T."/>
            <person name="Shimamura S."/>
            <person name="Takaki Y."/>
            <person name="Nagai Y."/>
            <person name="Toyoda A."/>
            <person name="Suzuki Y."/>
            <person name="Arimoto A."/>
            <person name="Ishii H."/>
            <person name="Satoh N."/>
            <person name="Nishiyama T."/>
            <person name="Hasebe M."/>
            <person name="Maruyama T."/>
            <person name="Minagawa J."/>
            <person name="Obokata J."/>
            <person name="Shigenobu S."/>
        </authorList>
    </citation>
    <scope>NUCLEOTIDE SEQUENCE [LARGE SCALE GENOMIC DNA]</scope>
</reference>
<organism evidence="2 3">
    <name type="scientific">Plakobranchus ocellatus</name>
    <dbReference type="NCBI Taxonomy" id="259542"/>
    <lineage>
        <taxon>Eukaryota</taxon>
        <taxon>Metazoa</taxon>
        <taxon>Spiralia</taxon>
        <taxon>Lophotrochozoa</taxon>
        <taxon>Mollusca</taxon>
        <taxon>Gastropoda</taxon>
        <taxon>Heterobranchia</taxon>
        <taxon>Euthyneura</taxon>
        <taxon>Panpulmonata</taxon>
        <taxon>Sacoglossa</taxon>
        <taxon>Placobranchoidea</taxon>
        <taxon>Plakobranchidae</taxon>
        <taxon>Plakobranchus</taxon>
    </lineage>
</organism>
<keyword evidence="3" id="KW-1185">Reference proteome</keyword>
<gene>
    <name evidence="2" type="ORF">PoB_007568700</name>
</gene>
<feature type="region of interest" description="Disordered" evidence="1">
    <location>
        <begin position="39"/>
        <end position="119"/>
    </location>
</feature>
<dbReference type="Proteomes" id="UP000735302">
    <property type="component" value="Unassembled WGS sequence"/>
</dbReference>
<evidence type="ECO:0000256" key="1">
    <source>
        <dbReference type="SAM" id="MobiDB-lite"/>
    </source>
</evidence>
<comment type="caution">
    <text evidence="2">The sequence shown here is derived from an EMBL/GenBank/DDBJ whole genome shotgun (WGS) entry which is preliminary data.</text>
</comment>
<sequence length="119" mass="13872">MQPIDNTKEWKEAKVTKTLGHITFEVFDGSKFFRRNRQFLRKRKSRVPIRPTRPTSNNPPLNAGIRPMPSASRPTAFEPSERNSNRNPETEIEHRPKPVPDTVEQANRESRVRTHNKTT</sequence>
<feature type="compositionally biased region" description="Basic and acidic residues" evidence="1">
    <location>
        <begin position="79"/>
        <end position="98"/>
    </location>
</feature>
<protein>
    <submittedName>
        <fullName evidence="2">Uncharacterized protein</fullName>
    </submittedName>
</protein>
<proteinExistence type="predicted"/>
<evidence type="ECO:0000313" key="3">
    <source>
        <dbReference type="Proteomes" id="UP000735302"/>
    </source>
</evidence>
<evidence type="ECO:0000313" key="2">
    <source>
        <dbReference type="EMBL" id="GFO49182.1"/>
    </source>
</evidence>